<accession>A0A086K566</accession>
<feature type="compositionally biased region" description="Basic and acidic residues" evidence="1">
    <location>
        <begin position="70"/>
        <end position="87"/>
    </location>
</feature>
<feature type="region of interest" description="Disordered" evidence="1">
    <location>
        <begin position="1"/>
        <end position="52"/>
    </location>
</feature>
<organism evidence="2 3">
    <name type="scientific">Toxoplasma gondii p89</name>
    <dbReference type="NCBI Taxonomy" id="943119"/>
    <lineage>
        <taxon>Eukaryota</taxon>
        <taxon>Sar</taxon>
        <taxon>Alveolata</taxon>
        <taxon>Apicomplexa</taxon>
        <taxon>Conoidasida</taxon>
        <taxon>Coccidia</taxon>
        <taxon>Eucoccidiorida</taxon>
        <taxon>Eimeriorina</taxon>
        <taxon>Sarcocystidae</taxon>
        <taxon>Toxoplasma</taxon>
    </lineage>
</organism>
<feature type="compositionally biased region" description="Basic residues" evidence="1">
    <location>
        <begin position="223"/>
        <end position="254"/>
    </location>
</feature>
<dbReference type="AlphaFoldDB" id="A0A086K566"/>
<feature type="region of interest" description="Disordered" evidence="1">
    <location>
        <begin position="201"/>
        <end position="254"/>
    </location>
</feature>
<feature type="region of interest" description="Disordered" evidence="1">
    <location>
        <begin position="70"/>
        <end position="169"/>
    </location>
</feature>
<dbReference type="OrthoDB" id="333177at2759"/>
<evidence type="ECO:0000313" key="3">
    <source>
        <dbReference type="Proteomes" id="UP000028828"/>
    </source>
</evidence>
<evidence type="ECO:0000313" key="2">
    <source>
        <dbReference type="EMBL" id="KFG39534.1"/>
    </source>
</evidence>
<dbReference type="Proteomes" id="UP000028828">
    <property type="component" value="Unassembled WGS sequence"/>
</dbReference>
<sequence>MELSATMVAAASSDNSRSRSRSPRGFECFAASSRQSDDRSYDRSRGGRLEPELRAVIKRHVVQVDAHNRYLEKRQMWSQHEKEEQERAKKKRESHGIFSRDYGGGDRDIFDRMSHRKQPRTDRSFKEDEGLRGRSGGTSLSGFDMHAGERLLNAREKEKKRLKQLTHESTDHWQPDKFYTDELKTEKPWINPYEVMARNLLMPPSEGELTPKADSTSRSSSPSRKRDRAKKKCKKKMKKEKKKLKKKLKKLKKC</sequence>
<dbReference type="EMBL" id="AEYI02001265">
    <property type="protein sequence ID" value="KFG39534.1"/>
    <property type="molecule type" value="Genomic_DNA"/>
</dbReference>
<name>A0A086K566_TOXGO</name>
<feature type="compositionally biased region" description="Basic and acidic residues" evidence="1">
    <location>
        <begin position="35"/>
        <end position="52"/>
    </location>
</feature>
<comment type="caution">
    <text evidence="2">The sequence shown here is derived from an EMBL/GenBank/DDBJ whole genome shotgun (WGS) entry which is preliminary data.</text>
</comment>
<feature type="compositionally biased region" description="Basic and acidic residues" evidence="1">
    <location>
        <begin position="103"/>
        <end position="132"/>
    </location>
</feature>
<gene>
    <name evidence="2" type="ORF">TGP89_261620</name>
</gene>
<dbReference type="VEuPathDB" id="ToxoDB:TGP89_261620"/>
<feature type="compositionally biased region" description="Basic and acidic residues" evidence="1">
    <location>
        <begin position="146"/>
        <end position="169"/>
    </location>
</feature>
<protein>
    <submittedName>
        <fullName evidence="2">Uncharacterized protein</fullName>
    </submittedName>
</protein>
<feature type="compositionally biased region" description="Low complexity" evidence="1">
    <location>
        <begin position="210"/>
        <end position="222"/>
    </location>
</feature>
<proteinExistence type="predicted"/>
<evidence type="ECO:0000256" key="1">
    <source>
        <dbReference type="SAM" id="MobiDB-lite"/>
    </source>
</evidence>
<reference evidence="2 3" key="1">
    <citation type="submission" date="2014-03" db="EMBL/GenBank/DDBJ databases">
        <authorList>
            <person name="Sibley D."/>
            <person name="Venepally P."/>
            <person name="Karamycheva S."/>
            <person name="Hadjithomas M."/>
            <person name="Khan A."/>
            <person name="Brunk B."/>
            <person name="Roos D."/>
            <person name="Caler E."/>
            <person name="Lorenzi H."/>
        </authorList>
    </citation>
    <scope>NUCLEOTIDE SEQUENCE [LARGE SCALE GENOMIC DNA]</scope>
    <source>
        <strain evidence="3">p89</strain>
    </source>
</reference>